<dbReference type="EMBL" id="BRXE01000090">
    <property type="protein sequence ID" value="GLB85569.1"/>
    <property type="molecule type" value="Genomic_DNA"/>
</dbReference>
<dbReference type="Proteomes" id="UP001064782">
    <property type="component" value="Unassembled WGS sequence"/>
</dbReference>
<gene>
    <name evidence="2" type="ORF">Mkiyose1413_50940</name>
    <name evidence="1" type="ORF">SRL2020028_48250</name>
</gene>
<name>A0A9P3V043_9MYCO</name>
<evidence type="ECO:0000313" key="2">
    <source>
        <dbReference type="EMBL" id="GLD33211.1"/>
    </source>
</evidence>
<protein>
    <submittedName>
        <fullName evidence="2">Coenzyme F390 synthetase</fullName>
    </submittedName>
</protein>
<dbReference type="InterPro" id="IPR053158">
    <property type="entry name" value="CapK_Type1_Caps_Biosynth"/>
</dbReference>
<dbReference type="AlphaFoldDB" id="A0A9P3V043"/>
<dbReference type="Gene3D" id="3.40.50.12780">
    <property type="entry name" value="N-terminal domain of ligase-like"/>
    <property type="match status" value="1"/>
</dbReference>
<evidence type="ECO:0000313" key="1">
    <source>
        <dbReference type="EMBL" id="GLB85569.1"/>
    </source>
</evidence>
<reference evidence="2" key="1">
    <citation type="submission" date="2022-08" db="EMBL/GenBank/DDBJ databases">
        <title>Mycobacterium kiyosense sp. nov., scotochromogenic slow-glowing species isolated from respiratory specimens.</title>
        <authorList>
            <person name="Fukano H."/>
            <person name="Kazumi Y."/>
            <person name="Sakagami N."/>
            <person name="Ato M."/>
            <person name="Mitarai S."/>
            <person name="Hoshino Y."/>
        </authorList>
    </citation>
    <scope>NUCLEOTIDE SEQUENCE</scope>
    <source>
        <strain evidence="2">1413</strain>
        <strain evidence="1">SRL2020-028</strain>
    </source>
</reference>
<sequence length="454" mass="49626">MTPWHRFRNDVITAVNIAAPEQFNALFFSTDEILAAQRRSLHTLLSHAVEHSPFHRRRLGDIDVTDIDPTDLSALPVMTKAEMMEALDDVFTDPRLRRGDIESSLAATVERPVPILDDYIALSTGGCSGRRGLFVYDRAATAGFLSALARPPVESLRCATAPTKPPRIAMVAAPSAVHATGLLAALTEGGDAPAHVDLVPATQPIWEIVDRLNAWQPEVLGGYASMLVRLAVEAGAGRLRIAPTEVNTTSETLLPEMRVSIREAFGVPVFDGFGSTEGLVGKTGPDDDVFAFNTDMCIVELVDADNRPVAPGVPSAKVLVTNLYNLVQPLIRYELTDIFTRQPDADEHGHLRARVQGRSDDVLRYQHTTIHPIAIRSVLATTPGVTDYQVHQTVCGIEVFAIFEDDRVQYGLAGRLRRALVDAGLNRPEVTVHAVDRVDRHPVSGKLRRFVPLI</sequence>
<dbReference type="PANTHER" id="PTHR36932">
    <property type="entry name" value="CAPSULAR POLYSACCHARIDE BIOSYNTHESIS PROTEIN"/>
    <property type="match status" value="1"/>
</dbReference>
<organism evidence="2 3">
    <name type="scientific">Mycobacterium kiyosense</name>
    <dbReference type="NCBI Taxonomy" id="2871094"/>
    <lineage>
        <taxon>Bacteria</taxon>
        <taxon>Bacillati</taxon>
        <taxon>Actinomycetota</taxon>
        <taxon>Actinomycetes</taxon>
        <taxon>Mycobacteriales</taxon>
        <taxon>Mycobacteriaceae</taxon>
        <taxon>Mycobacterium</taxon>
    </lineage>
</organism>
<evidence type="ECO:0000313" key="3">
    <source>
        <dbReference type="Proteomes" id="UP001064782"/>
    </source>
</evidence>
<dbReference type="SUPFAM" id="SSF56801">
    <property type="entry name" value="Acetyl-CoA synthetase-like"/>
    <property type="match status" value="1"/>
</dbReference>
<comment type="caution">
    <text evidence="2">The sequence shown here is derived from an EMBL/GenBank/DDBJ whole genome shotgun (WGS) entry which is preliminary data.</text>
</comment>
<accession>A0A9P3V043</accession>
<dbReference type="InterPro" id="IPR042099">
    <property type="entry name" value="ANL_N_sf"/>
</dbReference>
<dbReference type="Proteomes" id="UP001165663">
    <property type="component" value="Unassembled WGS sequence"/>
</dbReference>
<dbReference type="PANTHER" id="PTHR36932:SF1">
    <property type="entry name" value="CAPSULAR POLYSACCHARIDE BIOSYNTHESIS PROTEIN"/>
    <property type="match status" value="1"/>
</dbReference>
<keyword evidence="3" id="KW-1185">Reference proteome</keyword>
<dbReference type="EMBL" id="BRZI01000069">
    <property type="protein sequence ID" value="GLD33211.1"/>
    <property type="molecule type" value="Genomic_DNA"/>
</dbReference>
<proteinExistence type="predicted"/>